<dbReference type="OrthoDB" id="7326703at2"/>
<dbReference type="KEGG" id="tbi:Tbis_2519"/>
<dbReference type="STRING" id="469371.Tbis_2519"/>
<keyword evidence="3" id="KW-1185">Reference proteome</keyword>
<dbReference type="Proteomes" id="UP000006640">
    <property type="component" value="Chromosome"/>
</dbReference>
<reference evidence="2 3" key="1">
    <citation type="submission" date="2010-01" db="EMBL/GenBank/DDBJ databases">
        <title>The complete genome of Thermobispora bispora DSM 43833.</title>
        <authorList>
            <consortium name="US DOE Joint Genome Institute (JGI-PGF)"/>
            <person name="Lucas S."/>
            <person name="Copeland A."/>
            <person name="Lapidus A."/>
            <person name="Glavina del Rio T."/>
            <person name="Dalin E."/>
            <person name="Tice H."/>
            <person name="Bruce D."/>
            <person name="Goodwin L."/>
            <person name="Pitluck S."/>
            <person name="Kyrpides N."/>
            <person name="Mavromatis K."/>
            <person name="Ivanova N."/>
            <person name="Mikhailova N."/>
            <person name="Chertkov O."/>
            <person name="Brettin T."/>
            <person name="Detter J.C."/>
            <person name="Han C."/>
            <person name="Larimer F."/>
            <person name="Land M."/>
            <person name="Hauser L."/>
            <person name="Markowitz V."/>
            <person name="Cheng J.-F."/>
            <person name="Hugenholtz P."/>
            <person name="Woyke T."/>
            <person name="Wu D."/>
            <person name="Jando M."/>
            <person name="Schneider S."/>
            <person name="Klenk H.-P."/>
            <person name="Eisen J.A."/>
        </authorList>
    </citation>
    <scope>NUCLEOTIDE SEQUENCE [LARGE SCALE GENOMIC DNA]</scope>
    <source>
        <strain evidence="3">ATCC 19993 / DSM 43833 / CBS 139.67 / JCM 10125 / KCTC 9307 / NBRC 14880 / R51</strain>
    </source>
</reference>
<dbReference type="AlphaFoldDB" id="D6Y4P5"/>
<keyword evidence="2" id="KW-0808">Transferase</keyword>
<dbReference type="PANTHER" id="PTHR47829">
    <property type="entry name" value="HYDROLASE, PUTATIVE (AFU_ORTHOLOGUE AFUA_1G12880)-RELATED"/>
    <property type="match status" value="1"/>
</dbReference>
<protein>
    <submittedName>
        <fullName evidence="2">Aminoglycoside phosphotransferase</fullName>
    </submittedName>
</protein>
<dbReference type="InterPro" id="IPR052898">
    <property type="entry name" value="ACAD10-like"/>
</dbReference>
<accession>D6Y4P5</accession>
<dbReference type="EMBL" id="CP001874">
    <property type="protein sequence ID" value="ADG89221.1"/>
    <property type="molecule type" value="Genomic_DNA"/>
</dbReference>
<dbReference type="InterPro" id="IPR002575">
    <property type="entry name" value="Aminoglycoside_PTrfase"/>
</dbReference>
<dbReference type="RefSeq" id="WP_013132754.1">
    <property type="nucleotide sequence ID" value="NC_014165.1"/>
</dbReference>
<proteinExistence type="predicted"/>
<feature type="domain" description="Aminoglycoside phosphotransferase" evidence="1">
    <location>
        <begin position="36"/>
        <end position="271"/>
    </location>
</feature>
<evidence type="ECO:0000313" key="2">
    <source>
        <dbReference type="EMBL" id="ADG89221.1"/>
    </source>
</evidence>
<evidence type="ECO:0000313" key="3">
    <source>
        <dbReference type="Proteomes" id="UP000006640"/>
    </source>
</evidence>
<dbReference type="InterPro" id="IPR041726">
    <property type="entry name" value="ACAD10_11_N"/>
</dbReference>
<name>D6Y4P5_THEBD</name>
<dbReference type="Gene3D" id="3.30.200.20">
    <property type="entry name" value="Phosphorylase Kinase, domain 1"/>
    <property type="match status" value="1"/>
</dbReference>
<dbReference type="HOGENOM" id="CLU_007526_0_0_11"/>
<dbReference type="Pfam" id="PF01636">
    <property type="entry name" value="APH"/>
    <property type="match status" value="1"/>
</dbReference>
<dbReference type="GO" id="GO:0016740">
    <property type="term" value="F:transferase activity"/>
    <property type="evidence" value="ECO:0007669"/>
    <property type="project" value="UniProtKB-KW"/>
</dbReference>
<dbReference type="Gene3D" id="3.90.1200.10">
    <property type="match status" value="1"/>
</dbReference>
<evidence type="ECO:0000259" key="1">
    <source>
        <dbReference type="Pfam" id="PF01636"/>
    </source>
</evidence>
<organism evidence="2 3">
    <name type="scientific">Thermobispora bispora (strain ATCC 19993 / DSM 43833 / CBS 139.67 / JCM 10125 / KCTC 9307 / NBRC 14880 / R51)</name>
    <dbReference type="NCBI Taxonomy" id="469371"/>
    <lineage>
        <taxon>Bacteria</taxon>
        <taxon>Bacillati</taxon>
        <taxon>Actinomycetota</taxon>
        <taxon>Actinomycetes</taxon>
        <taxon>Streptosporangiales</taxon>
        <taxon>Streptosporangiaceae</taxon>
        <taxon>Thermobispora</taxon>
    </lineage>
</organism>
<gene>
    <name evidence="2" type="ordered locus">Tbis_2519</name>
</gene>
<dbReference type="SUPFAM" id="SSF56112">
    <property type="entry name" value="Protein kinase-like (PK-like)"/>
    <property type="match status" value="1"/>
</dbReference>
<dbReference type="CDD" id="cd05154">
    <property type="entry name" value="ACAD10_11_N-like"/>
    <property type="match status" value="1"/>
</dbReference>
<sequence length="349" mass="38380">MTANAHPGAAGTATEPERLASWLRDRLGLPADRVSLTPLTGGNSNETVLVSAGDRRFVLRRPPRDPLAPSAHDMGREHRLLRALARTDVPAPRPVAYCADPEVIGAPFLLMEFIADGVSLTDRLPPAYAGAPDAVGELGRGMVRALATLHRVDWRAAGLEGFGRPQGFLARQVGRWRAQLDRYRVRPLPLFEEIAAWLERNRPEEQPPTLMHGDFHLDNCLFSAHEPRLLAIIDWEMATVGDPLLDLGLALAFWGPRPIQECAMPRIQAVSRAPGAPSREELAAEYAELTGRSIERLDYYMCLAFWKLAAIVEGAYAQHVSGRLNTEYAAALERDVPRLLEEAACIAGL</sequence>
<dbReference type="InterPro" id="IPR011009">
    <property type="entry name" value="Kinase-like_dom_sf"/>
</dbReference>
<dbReference type="PANTHER" id="PTHR47829:SF1">
    <property type="entry name" value="HAD FAMILY PHOSPHATASE"/>
    <property type="match status" value="1"/>
</dbReference>
<dbReference type="eggNOG" id="COG3173">
    <property type="taxonomic scope" value="Bacteria"/>
</dbReference>